<feature type="non-terminal residue" evidence="1">
    <location>
        <position position="1"/>
    </location>
</feature>
<protein>
    <submittedName>
        <fullName evidence="1">Uncharacterized protein</fullName>
    </submittedName>
</protein>
<proteinExistence type="predicted"/>
<organism evidence="1 2">
    <name type="scientific">Symbiodinium necroappetens</name>
    <dbReference type="NCBI Taxonomy" id="1628268"/>
    <lineage>
        <taxon>Eukaryota</taxon>
        <taxon>Sar</taxon>
        <taxon>Alveolata</taxon>
        <taxon>Dinophyceae</taxon>
        <taxon>Suessiales</taxon>
        <taxon>Symbiodiniaceae</taxon>
        <taxon>Symbiodinium</taxon>
    </lineage>
</organism>
<sequence length="282" mass="31485">SAAVVFDAHISMGECGWASVIGDAVARGDLANLPEQLQFRQGLPASKVETIISNSGDGLIDVIKVIHFNKPVSAQIASSLCRGEGFAPVFRPGPWAVKKAFPWLLKRISGYRVRWNTPEERRTELLRMSQSQTTWSTDNENFSEGIRFINEHAPEYDACNEQTYWVLTCTKPDSATPIAGWPETKVQEALFLDDPLLSRVSIADFKSFVTVDEDGTCDVGASINNAFYNFDGDREKDILAVMKRAIFFVFTESALYIRLPSEQKDAIIHRVVVDNVHKDLIP</sequence>
<evidence type="ECO:0000313" key="1">
    <source>
        <dbReference type="EMBL" id="CAE7409111.1"/>
    </source>
</evidence>
<comment type="caution">
    <text evidence="1">The sequence shown here is derived from an EMBL/GenBank/DDBJ whole genome shotgun (WGS) entry which is preliminary data.</text>
</comment>
<dbReference type="Proteomes" id="UP000601435">
    <property type="component" value="Unassembled WGS sequence"/>
</dbReference>
<keyword evidence="2" id="KW-1185">Reference proteome</keyword>
<accession>A0A812QY15</accession>
<dbReference type="AlphaFoldDB" id="A0A812QY15"/>
<name>A0A812QY15_9DINO</name>
<evidence type="ECO:0000313" key="2">
    <source>
        <dbReference type="Proteomes" id="UP000601435"/>
    </source>
</evidence>
<reference evidence="1" key="1">
    <citation type="submission" date="2021-02" db="EMBL/GenBank/DDBJ databases">
        <authorList>
            <person name="Dougan E. K."/>
            <person name="Rhodes N."/>
            <person name="Thang M."/>
            <person name="Chan C."/>
        </authorList>
    </citation>
    <scope>NUCLEOTIDE SEQUENCE</scope>
</reference>
<gene>
    <name evidence="1" type="ORF">SNEC2469_LOCUS11254</name>
</gene>
<dbReference type="EMBL" id="CAJNJA010017840">
    <property type="protein sequence ID" value="CAE7409111.1"/>
    <property type="molecule type" value="Genomic_DNA"/>
</dbReference>